<organism evidence="4 5">
    <name type="scientific">Hymenobacter ginkgonis</name>
    <dbReference type="NCBI Taxonomy" id="2682976"/>
    <lineage>
        <taxon>Bacteria</taxon>
        <taxon>Pseudomonadati</taxon>
        <taxon>Bacteroidota</taxon>
        <taxon>Cytophagia</taxon>
        <taxon>Cytophagales</taxon>
        <taxon>Hymenobacteraceae</taxon>
        <taxon>Hymenobacter</taxon>
    </lineage>
</organism>
<dbReference type="InterPro" id="IPR013783">
    <property type="entry name" value="Ig-like_fold"/>
</dbReference>
<dbReference type="Pfam" id="PF16328">
    <property type="entry name" value="DUF4961"/>
    <property type="match status" value="1"/>
</dbReference>
<protein>
    <submittedName>
        <fullName evidence="4">T9SS type A sorting domain-containing protein</fullName>
    </submittedName>
</protein>
<dbReference type="RefSeq" id="WP_157569136.1">
    <property type="nucleotide sequence ID" value="NZ_WQKZ01000006.1"/>
</dbReference>
<dbReference type="PANTHER" id="PTHR43002">
    <property type="entry name" value="GLYCOGEN DEBRANCHING ENZYME"/>
    <property type="match status" value="1"/>
</dbReference>
<dbReference type="Pfam" id="PF00128">
    <property type="entry name" value="Alpha-amylase"/>
    <property type="match status" value="1"/>
</dbReference>
<dbReference type="InterPro" id="IPR006047">
    <property type="entry name" value="GH13_cat_dom"/>
</dbReference>
<gene>
    <name evidence="4" type="ORF">GO988_20565</name>
</gene>
<evidence type="ECO:0000259" key="3">
    <source>
        <dbReference type="SMART" id="SM00642"/>
    </source>
</evidence>
<evidence type="ECO:0000313" key="5">
    <source>
        <dbReference type="Proteomes" id="UP000441336"/>
    </source>
</evidence>
<comment type="similarity">
    <text evidence="1">Belongs to the glycosyl hydrolase 13 family.</text>
</comment>
<dbReference type="InterPro" id="IPR032522">
    <property type="entry name" value="DUF4961"/>
</dbReference>
<dbReference type="AlphaFoldDB" id="A0A7K1TK45"/>
<dbReference type="EMBL" id="WQKZ01000006">
    <property type="protein sequence ID" value="MVN78733.1"/>
    <property type="molecule type" value="Genomic_DNA"/>
</dbReference>
<dbReference type="InterPro" id="IPR026444">
    <property type="entry name" value="Secre_tail"/>
</dbReference>
<keyword evidence="5" id="KW-1185">Reference proteome</keyword>
<dbReference type="Proteomes" id="UP000441336">
    <property type="component" value="Unassembled WGS sequence"/>
</dbReference>
<sequence>MKKPQLCGRLLLALILLLLGGAPAAWAQVTTNPAVFTDATSVTLTYDATQGNAALKDFAGDVYIWTGVVTSGPTGTGWTYVKSPTFGQADPAAKMTRSTTNPNLYTITFVPRTFYGVPSGTPIYRLGMIFKDAAGTTVGRSATGGDIFVDVAQDAFNLRFTSPSGTPPYFFALNTATNVTVTTSTPATITLFLNGTQVAQQANVTTLTAPITLTSTTAGTLSATATSGGSTATIQAAVQGYAAPAVSALPAGAKPDGITYINNGTSAILTLTAPRKQFVYVVGDFNNWQPTAASYMSRTTASSPSTLSDPASATDATAGRWWVQVDGLVPGQEYAYQFLVDGQLRVADPYCEKILDSENDQYINTAAYTVYPNLKAYPTGKTTGLVSVLSPGEAAYTWKTTSFQRPARTNMVIYELLVRDFVARHDYRTVRDSLNYLQRLGINTLELMPVNEFDGNENWGYSPSFYFAPDKYYGTKNDLKALVDECHRRGIAVVLDMVLNHSTGNSPMVQLYGNVTTGPTADNPWFNTAAPHPYSVYNDLNHESPYTRYFSKNVIKFWLQEYHIDGYRFDLAGGFSQVTKTEGTYEDYDQSRVNIWQDYYNAQMSVDNTSYPILEFFPHQVSATNPTDEGKVLSAAGMMFWGNQNPAYTQAAMGYATNPSWDLSGGYYGTTGGGRGLSQPNFIAYMESHDEERMQFKNITYGNANGSYSTKDPATGLKRDELAAALFFTQPGPRLMWQFGEVGYDISIDQNGRTGNKPILWDYYKDANRRHLYDTYRALITLKQQPVFAAPTSYTQNLGGAVKTISIANADLSVVSVGNFDVVASTATVTFPQTGVWYNYLTGQQLSVTTAATSMTLQPGQYAVYTSRRISVPAGTTLATRQQTEAVFKLNLAPNPATGTTTIAYELPTAATATIAVQNLLGQTVRQLAPARQAAGAQAQTLPLQGLAAGVYLVKLQAGDQAQTTRLLVQ</sequence>
<keyword evidence="2" id="KW-0732">Signal</keyword>
<dbReference type="SUPFAM" id="SSF51445">
    <property type="entry name" value="(Trans)glycosidases"/>
    <property type="match status" value="1"/>
</dbReference>
<comment type="caution">
    <text evidence="4">The sequence shown here is derived from an EMBL/GenBank/DDBJ whole genome shotgun (WGS) entry which is preliminary data.</text>
</comment>
<dbReference type="CDD" id="cd11350">
    <property type="entry name" value="AmyAc_4"/>
    <property type="match status" value="1"/>
</dbReference>
<dbReference type="InterPro" id="IPR014756">
    <property type="entry name" value="Ig_E-set"/>
</dbReference>
<evidence type="ECO:0000256" key="2">
    <source>
        <dbReference type="SAM" id="SignalP"/>
    </source>
</evidence>
<dbReference type="Gene3D" id="3.20.20.80">
    <property type="entry name" value="Glycosidases"/>
    <property type="match status" value="1"/>
</dbReference>
<dbReference type="NCBIfam" id="TIGR04183">
    <property type="entry name" value="Por_Secre_tail"/>
    <property type="match status" value="1"/>
</dbReference>
<dbReference type="SUPFAM" id="SSF81296">
    <property type="entry name" value="E set domains"/>
    <property type="match status" value="1"/>
</dbReference>
<evidence type="ECO:0000313" key="4">
    <source>
        <dbReference type="EMBL" id="MVN78733.1"/>
    </source>
</evidence>
<dbReference type="SMART" id="SM00642">
    <property type="entry name" value="Aamy"/>
    <property type="match status" value="1"/>
</dbReference>
<reference evidence="4 5" key="1">
    <citation type="submission" date="2019-12" db="EMBL/GenBank/DDBJ databases">
        <title>Hymenobacter sp. HMF4947 Genome sequencing and assembly.</title>
        <authorList>
            <person name="Kang H."/>
            <person name="Cha I."/>
            <person name="Kim H."/>
            <person name="Joh K."/>
        </authorList>
    </citation>
    <scope>NUCLEOTIDE SEQUENCE [LARGE SCALE GENOMIC DNA]</scope>
    <source>
        <strain evidence="4 5">HMF4947</strain>
    </source>
</reference>
<proteinExistence type="inferred from homology"/>
<dbReference type="Pfam" id="PF18962">
    <property type="entry name" value="Por_Secre_tail"/>
    <property type="match status" value="1"/>
</dbReference>
<feature type="domain" description="Glycosyl hydrolase family 13 catalytic" evidence="3">
    <location>
        <begin position="415"/>
        <end position="783"/>
    </location>
</feature>
<dbReference type="GO" id="GO:0005975">
    <property type="term" value="P:carbohydrate metabolic process"/>
    <property type="evidence" value="ECO:0007669"/>
    <property type="project" value="InterPro"/>
</dbReference>
<accession>A0A7K1TK45</accession>
<name>A0A7K1TK45_9BACT</name>
<dbReference type="InterPro" id="IPR017853">
    <property type="entry name" value="GH"/>
</dbReference>
<feature type="chain" id="PRO_5029849541" evidence="2">
    <location>
        <begin position="28"/>
        <end position="970"/>
    </location>
</feature>
<feature type="signal peptide" evidence="2">
    <location>
        <begin position="1"/>
        <end position="27"/>
    </location>
</feature>
<dbReference type="Gene3D" id="2.60.40.10">
    <property type="entry name" value="Immunoglobulins"/>
    <property type="match status" value="1"/>
</dbReference>
<evidence type="ECO:0000256" key="1">
    <source>
        <dbReference type="ARBA" id="ARBA00008061"/>
    </source>
</evidence>